<proteinExistence type="predicted"/>
<dbReference type="AlphaFoldDB" id="A0A6A5VA79"/>
<dbReference type="EMBL" id="ML976680">
    <property type="protein sequence ID" value="KAF1973600.1"/>
    <property type="molecule type" value="Genomic_DNA"/>
</dbReference>
<keyword evidence="3" id="KW-1185">Reference proteome</keyword>
<feature type="region of interest" description="Disordered" evidence="1">
    <location>
        <begin position="429"/>
        <end position="454"/>
    </location>
</feature>
<accession>A0A6A5VA79</accession>
<protein>
    <submittedName>
        <fullName evidence="2">Uncharacterized protein</fullName>
    </submittedName>
</protein>
<evidence type="ECO:0000313" key="2">
    <source>
        <dbReference type="EMBL" id="KAF1973600.1"/>
    </source>
</evidence>
<name>A0A6A5VA79_9PLEO</name>
<feature type="compositionally biased region" description="Basic residues" evidence="1">
    <location>
        <begin position="438"/>
        <end position="447"/>
    </location>
</feature>
<reference evidence="2" key="1">
    <citation type="journal article" date="2020" name="Stud. Mycol.">
        <title>101 Dothideomycetes genomes: a test case for predicting lifestyles and emergence of pathogens.</title>
        <authorList>
            <person name="Haridas S."/>
            <person name="Albert R."/>
            <person name="Binder M."/>
            <person name="Bloem J."/>
            <person name="Labutti K."/>
            <person name="Salamov A."/>
            <person name="Andreopoulos B."/>
            <person name="Baker S."/>
            <person name="Barry K."/>
            <person name="Bills G."/>
            <person name="Bluhm B."/>
            <person name="Cannon C."/>
            <person name="Castanera R."/>
            <person name="Culley D."/>
            <person name="Daum C."/>
            <person name="Ezra D."/>
            <person name="Gonzalez J."/>
            <person name="Henrissat B."/>
            <person name="Kuo A."/>
            <person name="Liang C."/>
            <person name="Lipzen A."/>
            <person name="Lutzoni F."/>
            <person name="Magnuson J."/>
            <person name="Mondo S."/>
            <person name="Nolan M."/>
            <person name="Ohm R."/>
            <person name="Pangilinan J."/>
            <person name="Park H.-J."/>
            <person name="Ramirez L."/>
            <person name="Alfaro M."/>
            <person name="Sun H."/>
            <person name="Tritt A."/>
            <person name="Yoshinaga Y."/>
            <person name="Zwiers L.-H."/>
            <person name="Turgeon B."/>
            <person name="Goodwin S."/>
            <person name="Spatafora J."/>
            <person name="Crous P."/>
            <person name="Grigoriev I."/>
        </authorList>
    </citation>
    <scope>NUCLEOTIDE SEQUENCE</scope>
    <source>
        <strain evidence="2">CBS 107.79</strain>
    </source>
</reference>
<evidence type="ECO:0000313" key="3">
    <source>
        <dbReference type="Proteomes" id="UP000800036"/>
    </source>
</evidence>
<organism evidence="2 3">
    <name type="scientific">Bimuria novae-zelandiae CBS 107.79</name>
    <dbReference type="NCBI Taxonomy" id="1447943"/>
    <lineage>
        <taxon>Eukaryota</taxon>
        <taxon>Fungi</taxon>
        <taxon>Dikarya</taxon>
        <taxon>Ascomycota</taxon>
        <taxon>Pezizomycotina</taxon>
        <taxon>Dothideomycetes</taxon>
        <taxon>Pleosporomycetidae</taxon>
        <taxon>Pleosporales</taxon>
        <taxon>Massarineae</taxon>
        <taxon>Didymosphaeriaceae</taxon>
        <taxon>Bimuria</taxon>
    </lineage>
</organism>
<evidence type="ECO:0000256" key="1">
    <source>
        <dbReference type="SAM" id="MobiDB-lite"/>
    </source>
</evidence>
<feature type="compositionally biased region" description="Polar residues" evidence="1">
    <location>
        <begin position="302"/>
        <end position="325"/>
    </location>
</feature>
<feature type="region of interest" description="Disordered" evidence="1">
    <location>
        <begin position="291"/>
        <end position="373"/>
    </location>
</feature>
<dbReference type="Proteomes" id="UP000800036">
    <property type="component" value="Unassembled WGS sequence"/>
</dbReference>
<dbReference type="OrthoDB" id="3860121at2759"/>
<sequence length="554" mass="61636">MLLGLTIPNDLDSDSASAKVQAFQETLRAINNESDKFRACVDMRDKLLEQQTEMEWLFACMEEVMLMECAQYKAAKERNVLASHTYSSRPSSVRVLLFCPSLPRPCSSAPVLSSSPYLRQLFADKERDSSNQLVQANNFILQEPPTRSCGWNHDFGVPGANLKKGCLAPLIKVSGYWDGEKVRHYGWASMGWKFCKVLGTAASRNPNWEEASVKLNQLLLRRIANGRSLRVSVNHIELIDLEHLKLWLEQDAFTKRGSKGFTLPYKRVSDTDLPAGYVFDRYGLIVSKEAVSQPQPVGRTGETCSTNQPGSLQSSARDDMTSISATIAPEDALGDDLISPSPPISSDDRALDGSTSSTPLLSPGAAPPQILADAPEPHDFTALLLSSPTISPETTVLSESDTPRVRLQTSSRLCLEHGQPYVVPVPRMGRVRQSTQRGHSRPPKRRHDSNPENSHICACSDTMSPRFLSAIERMQQTHIIEDVEIAVKYGEQQDALCPKHLRIYAAWATTGMLRSQQFKDGVLFSTLKRPTSDLEDTLPLHLACHPRYCTFRRL</sequence>
<gene>
    <name evidence="2" type="ORF">BU23DRAFT_598980</name>
</gene>